<dbReference type="InterPro" id="IPR051782">
    <property type="entry name" value="ABC_Transporter_VariousFunc"/>
</dbReference>
<keyword evidence="1" id="KW-0813">Transport</keyword>
<dbReference type="PANTHER" id="PTHR42939:SF1">
    <property type="entry name" value="ABC TRANSPORTER ATP-BINDING PROTEIN ALBC-RELATED"/>
    <property type="match status" value="1"/>
</dbReference>
<sequence length="209" mass="23993">MLKISLENIGKKFKNEWIFRNLSFEFSRNEPIAIIGPNGSGKSTLMQALAGAIPINEGKITYSNQEKTIPDENWHELLSFSAPYLELIEEFTLAESVNFHVKFKPFQNGLSTSDFLQIIELEKHKDKPVKNFSSGMRQKLKLGLAFYSQTEVLLLDEPTSNLDQKGFDWYISQVEKAIKNKIVIVSSNEPKEYIFCEKHLNILDFKIKA</sequence>
<organism evidence="5 6">
    <name type="scientific">Lacihabitans soyangensis</name>
    <dbReference type="NCBI Taxonomy" id="869394"/>
    <lineage>
        <taxon>Bacteria</taxon>
        <taxon>Pseudomonadati</taxon>
        <taxon>Bacteroidota</taxon>
        <taxon>Cytophagia</taxon>
        <taxon>Cytophagales</taxon>
        <taxon>Leadbetterellaceae</taxon>
        <taxon>Lacihabitans</taxon>
    </lineage>
</organism>
<dbReference type="RefSeq" id="WP_255035208.1">
    <property type="nucleotide sequence ID" value="NZ_RJUF01000001.1"/>
</dbReference>
<proteinExistence type="predicted"/>
<comment type="caution">
    <text evidence="5">The sequence shown here is derived from an EMBL/GenBank/DDBJ whole genome shotgun (WGS) entry which is preliminary data.</text>
</comment>
<feature type="domain" description="ABC transporter" evidence="4">
    <location>
        <begin position="4"/>
        <end position="209"/>
    </location>
</feature>
<dbReference type="PANTHER" id="PTHR42939">
    <property type="entry name" value="ABC TRANSPORTER ATP-BINDING PROTEIN ALBC-RELATED"/>
    <property type="match status" value="1"/>
</dbReference>
<protein>
    <submittedName>
        <fullName evidence="5">ABC transporter ATP-binding protein</fullName>
    </submittedName>
</protein>
<accession>A0AAE3KVN8</accession>
<dbReference type="InterPro" id="IPR003439">
    <property type="entry name" value="ABC_transporter-like_ATP-bd"/>
</dbReference>
<dbReference type="Gene3D" id="3.40.50.300">
    <property type="entry name" value="P-loop containing nucleotide triphosphate hydrolases"/>
    <property type="match status" value="1"/>
</dbReference>
<dbReference type="AlphaFoldDB" id="A0AAE3KVN8"/>
<evidence type="ECO:0000256" key="1">
    <source>
        <dbReference type="ARBA" id="ARBA00022448"/>
    </source>
</evidence>
<dbReference type="EMBL" id="RJUF01000001">
    <property type="protein sequence ID" value="MCP9761470.1"/>
    <property type="molecule type" value="Genomic_DNA"/>
</dbReference>
<keyword evidence="2" id="KW-0547">Nucleotide-binding</keyword>
<evidence type="ECO:0000256" key="2">
    <source>
        <dbReference type="ARBA" id="ARBA00022741"/>
    </source>
</evidence>
<keyword evidence="6" id="KW-1185">Reference proteome</keyword>
<dbReference type="InterPro" id="IPR017871">
    <property type="entry name" value="ABC_transporter-like_CS"/>
</dbReference>
<dbReference type="Proteomes" id="UP001204144">
    <property type="component" value="Unassembled WGS sequence"/>
</dbReference>
<evidence type="ECO:0000313" key="6">
    <source>
        <dbReference type="Proteomes" id="UP001204144"/>
    </source>
</evidence>
<evidence type="ECO:0000256" key="3">
    <source>
        <dbReference type="ARBA" id="ARBA00022840"/>
    </source>
</evidence>
<dbReference type="SMART" id="SM00382">
    <property type="entry name" value="AAA"/>
    <property type="match status" value="1"/>
</dbReference>
<keyword evidence="3 5" id="KW-0067">ATP-binding</keyword>
<evidence type="ECO:0000259" key="4">
    <source>
        <dbReference type="PROSITE" id="PS50893"/>
    </source>
</evidence>
<dbReference type="Pfam" id="PF00005">
    <property type="entry name" value="ABC_tran"/>
    <property type="match status" value="1"/>
</dbReference>
<dbReference type="GO" id="GO:0005524">
    <property type="term" value="F:ATP binding"/>
    <property type="evidence" value="ECO:0007669"/>
    <property type="project" value="UniProtKB-KW"/>
</dbReference>
<gene>
    <name evidence="5" type="ORF">EGI31_00775</name>
</gene>
<dbReference type="GO" id="GO:0016887">
    <property type="term" value="F:ATP hydrolysis activity"/>
    <property type="evidence" value="ECO:0007669"/>
    <property type="project" value="InterPro"/>
</dbReference>
<dbReference type="SUPFAM" id="SSF52540">
    <property type="entry name" value="P-loop containing nucleoside triphosphate hydrolases"/>
    <property type="match status" value="1"/>
</dbReference>
<dbReference type="InterPro" id="IPR003593">
    <property type="entry name" value="AAA+_ATPase"/>
</dbReference>
<dbReference type="PROSITE" id="PS00211">
    <property type="entry name" value="ABC_TRANSPORTER_1"/>
    <property type="match status" value="1"/>
</dbReference>
<evidence type="ECO:0000313" key="5">
    <source>
        <dbReference type="EMBL" id="MCP9761470.1"/>
    </source>
</evidence>
<name>A0AAE3KVN8_9BACT</name>
<dbReference type="PROSITE" id="PS50893">
    <property type="entry name" value="ABC_TRANSPORTER_2"/>
    <property type="match status" value="1"/>
</dbReference>
<dbReference type="InterPro" id="IPR027417">
    <property type="entry name" value="P-loop_NTPase"/>
</dbReference>
<reference evidence="5 6" key="1">
    <citation type="submission" date="2018-11" db="EMBL/GenBank/DDBJ databases">
        <title>Novel bacteria species description.</title>
        <authorList>
            <person name="Han J.-H."/>
        </authorList>
    </citation>
    <scope>NUCLEOTIDE SEQUENCE [LARGE SCALE GENOMIC DNA]</scope>
    <source>
        <strain evidence="5 6">KCTC23259</strain>
    </source>
</reference>